<feature type="domain" description="Cytochrome c" evidence="5">
    <location>
        <begin position="27"/>
        <end position="105"/>
    </location>
</feature>
<dbReference type="PROSITE" id="PS51257">
    <property type="entry name" value="PROKAR_LIPOPROTEIN"/>
    <property type="match status" value="1"/>
</dbReference>
<dbReference type="Pfam" id="PF13517">
    <property type="entry name" value="FG-GAP_3"/>
    <property type="match status" value="1"/>
</dbReference>
<evidence type="ECO:0000313" key="6">
    <source>
        <dbReference type="EMBL" id="MDF0705706.1"/>
    </source>
</evidence>
<dbReference type="InterPro" id="IPR013517">
    <property type="entry name" value="FG-GAP"/>
</dbReference>
<evidence type="ECO:0000256" key="2">
    <source>
        <dbReference type="ARBA" id="ARBA00022729"/>
    </source>
</evidence>
<name>A0ABT5XIL5_9FLAO</name>
<sequence>MPIITRTFLQLTLLFLFSLIVSCKKEKPKQEEAQLYNKYCASCHVAPQINELPKEVWEKSVLPAMVARMDVEGMYQDPNELKTGFRPKISLQEWAQLENYILSNAPSYLETVDVPKADTLRQFKMNPFALDEQNGAMITFLGFSADDSRLFYGDLTGKLGAFDFISENNTKIHQGTTPVTWYSKKDSVEIISEVGILGPSEEEKGKLTRKIDQDTISLDNSFHRPVHTLLEDLNGDGTKEIVVSEFGNEAGRLSLLIKNESGQYDKKILLNLPGAIRTVARDMNNDGKMDIVALMTQSNESITIFHQTGDLEFEAKKVLEFSPVYGTSWFELVDYNGDGLEDIVTVQGDNADISYVHKPYHGMRIFINNGKNAYEESFFYPMYGATRVVSRDFDQDGDIDFALVSTFPNYQEFPERTFVYLENLDANNYTFNTNILKDPTLARWFLMDAADIDNDGDEDLVLSSLTLGFTPVPEVLSNRWKNSNVDILVLENLLH</sequence>
<dbReference type="Gene3D" id="2.130.10.130">
    <property type="entry name" value="Integrin alpha, N-terminal"/>
    <property type="match status" value="1"/>
</dbReference>
<dbReference type="InterPro" id="IPR009056">
    <property type="entry name" value="Cyt_c-like_dom"/>
</dbReference>
<comment type="caution">
    <text evidence="6">The sequence shown here is derived from an EMBL/GenBank/DDBJ whole genome shotgun (WGS) entry which is preliminary data.</text>
</comment>
<evidence type="ECO:0000256" key="1">
    <source>
        <dbReference type="ARBA" id="ARBA00022723"/>
    </source>
</evidence>
<dbReference type="InterPro" id="IPR028994">
    <property type="entry name" value="Integrin_alpha_N"/>
</dbReference>
<keyword evidence="2" id="KW-0732">Signal</keyword>
<reference evidence="6 7" key="1">
    <citation type="submission" date="2023-03" db="EMBL/GenBank/DDBJ databases">
        <title>Muricauda XX sp. nov. and Muricauda XXX sp. nov., two novel species isolated from Okinawa Trough.</title>
        <authorList>
            <person name="Cao W."/>
            <person name="Deng X."/>
        </authorList>
    </citation>
    <scope>NUCLEOTIDE SEQUENCE [LARGE SCALE GENOMIC DNA]</scope>
    <source>
        <strain evidence="6 7">81s02</strain>
    </source>
</reference>
<keyword evidence="1 4" id="KW-0479">Metal-binding</keyword>
<dbReference type="PANTHER" id="PTHR46580:SF4">
    <property type="entry name" value="ATP_GTP-BINDING PROTEIN"/>
    <property type="match status" value="1"/>
</dbReference>
<accession>A0ABT5XIL5</accession>
<organism evidence="6 7">
    <name type="scientific">Flagellimonas okinawensis</name>
    <dbReference type="NCBI Taxonomy" id="3031324"/>
    <lineage>
        <taxon>Bacteria</taxon>
        <taxon>Pseudomonadati</taxon>
        <taxon>Bacteroidota</taxon>
        <taxon>Flavobacteriia</taxon>
        <taxon>Flavobacteriales</taxon>
        <taxon>Flavobacteriaceae</taxon>
        <taxon>Flagellimonas</taxon>
    </lineage>
</organism>
<dbReference type="RefSeq" id="WP_275647823.1">
    <property type="nucleotide sequence ID" value="NZ_JARFVA010000001.1"/>
</dbReference>
<keyword evidence="3 4" id="KW-0408">Iron</keyword>
<keyword evidence="4" id="KW-0349">Heme</keyword>
<evidence type="ECO:0000259" key="5">
    <source>
        <dbReference type="PROSITE" id="PS51007"/>
    </source>
</evidence>
<dbReference type="Proteomes" id="UP001217083">
    <property type="component" value="Unassembled WGS sequence"/>
</dbReference>
<dbReference type="EMBL" id="JARFVA010000001">
    <property type="protein sequence ID" value="MDF0705706.1"/>
    <property type="molecule type" value="Genomic_DNA"/>
</dbReference>
<evidence type="ECO:0000256" key="3">
    <source>
        <dbReference type="ARBA" id="ARBA00023004"/>
    </source>
</evidence>
<gene>
    <name evidence="6" type="ORF">PY091_00675</name>
</gene>
<keyword evidence="7" id="KW-1185">Reference proteome</keyword>
<protein>
    <submittedName>
        <fullName evidence="6">FG-GAP-like repeat-containing protein</fullName>
    </submittedName>
</protein>
<dbReference type="PANTHER" id="PTHR46580">
    <property type="entry name" value="SENSOR KINASE-RELATED"/>
    <property type="match status" value="1"/>
</dbReference>
<evidence type="ECO:0000256" key="4">
    <source>
        <dbReference type="PROSITE-ProRule" id="PRU00433"/>
    </source>
</evidence>
<dbReference type="PROSITE" id="PS51007">
    <property type="entry name" value="CYTC"/>
    <property type="match status" value="1"/>
</dbReference>
<proteinExistence type="predicted"/>
<evidence type="ECO:0000313" key="7">
    <source>
        <dbReference type="Proteomes" id="UP001217083"/>
    </source>
</evidence>
<dbReference type="SUPFAM" id="SSF69318">
    <property type="entry name" value="Integrin alpha N-terminal domain"/>
    <property type="match status" value="1"/>
</dbReference>